<evidence type="ECO:0000259" key="4">
    <source>
        <dbReference type="Pfam" id="PF14870"/>
    </source>
</evidence>
<dbReference type="Proteomes" id="UP000524450">
    <property type="component" value="Unassembled WGS sequence"/>
</dbReference>
<dbReference type="PROSITE" id="PS51257">
    <property type="entry name" value="PROKAR_LIPOPROTEIN"/>
    <property type="match status" value="1"/>
</dbReference>
<keyword evidence="2" id="KW-0604">Photosystem II</keyword>
<dbReference type="CDD" id="cd15482">
    <property type="entry name" value="Sialidase_non-viral"/>
    <property type="match status" value="1"/>
</dbReference>
<keyword evidence="3" id="KW-0732">Signal</keyword>
<reference evidence="5 6" key="1">
    <citation type="submission" date="2020-08" db="EMBL/GenBank/DDBJ databases">
        <title>Genomic Encyclopedia of Type Strains, Phase IV (KMG-V): Genome sequencing to study the core and pangenomes of soil and plant-associated prokaryotes.</title>
        <authorList>
            <person name="Whitman W."/>
        </authorList>
    </citation>
    <scope>NUCLEOTIDE SEQUENCE [LARGE SCALE GENOMIC DNA]</scope>
    <source>
        <strain evidence="5 6">34/80</strain>
    </source>
</reference>
<dbReference type="GO" id="GO:0015979">
    <property type="term" value="P:photosynthesis"/>
    <property type="evidence" value="ECO:0007669"/>
    <property type="project" value="UniProtKB-KW"/>
</dbReference>
<feature type="chain" id="PRO_5032571469" evidence="3">
    <location>
        <begin position="28"/>
        <end position="342"/>
    </location>
</feature>
<name>A0A840G041_9BURK</name>
<organism evidence="5 6">
    <name type="scientific">Variovorax guangxiensis</name>
    <dbReference type="NCBI Taxonomy" id="1775474"/>
    <lineage>
        <taxon>Bacteria</taxon>
        <taxon>Pseudomonadati</taxon>
        <taxon>Pseudomonadota</taxon>
        <taxon>Betaproteobacteria</taxon>
        <taxon>Burkholderiales</taxon>
        <taxon>Comamonadaceae</taxon>
        <taxon>Variovorax</taxon>
    </lineage>
</organism>
<dbReference type="AlphaFoldDB" id="A0A840G041"/>
<evidence type="ECO:0000256" key="2">
    <source>
        <dbReference type="ARBA" id="ARBA00023276"/>
    </source>
</evidence>
<dbReference type="PANTHER" id="PTHR47199">
    <property type="entry name" value="PHOTOSYSTEM II STABILITY/ASSEMBLY FACTOR HCF136, CHLOROPLASTIC"/>
    <property type="match status" value="1"/>
</dbReference>
<dbReference type="RefSeq" id="WP_260319477.1">
    <property type="nucleotide sequence ID" value="NZ_JACIFZ010000009.1"/>
</dbReference>
<accession>A0A840G041</accession>
<dbReference type="EMBL" id="JACIFZ010000009">
    <property type="protein sequence ID" value="MBB4224979.1"/>
    <property type="molecule type" value="Genomic_DNA"/>
</dbReference>
<evidence type="ECO:0000256" key="3">
    <source>
        <dbReference type="SAM" id="SignalP"/>
    </source>
</evidence>
<proteinExistence type="predicted"/>
<dbReference type="SUPFAM" id="SSF110296">
    <property type="entry name" value="Oligoxyloglucan reducing end-specific cellobiohydrolase"/>
    <property type="match status" value="1"/>
</dbReference>
<sequence length="342" mass="35642">MKPTSLLARTALAGALVSLSLACAAQAPQTQQAPAAVDGVPVLVPAVRAAHAARATMLASTRAGERIVAVGDHGVVLLSDDGGRSHRQARQVPVDVALTSVSFIDARQGWAAGHWGVILHTTDGGETWQVQRSDAAQDRPLFAVHFFDEKQGVAVGLWSLVLRTEDGGAHWQPVELAPPEGGKRADLNLFGLFADARGRLFAPAERGMMLRSDDRGRSWSYMPTGYAGSFWSGIAGLGGTLLVAGLRGSMYRSVDDGSSWQRVDTHTESSITALAGAGKKIVAVGLDGLVLSSEDGGASFAASTREDRLPLTSVALDGQGHATMYSRQGVVAGAGAKDPSAR</sequence>
<dbReference type="Pfam" id="PF14870">
    <property type="entry name" value="PSII_BNR"/>
    <property type="match status" value="1"/>
</dbReference>
<evidence type="ECO:0000256" key="1">
    <source>
        <dbReference type="ARBA" id="ARBA00022531"/>
    </source>
</evidence>
<evidence type="ECO:0000313" key="6">
    <source>
        <dbReference type="Proteomes" id="UP000524450"/>
    </source>
</evidence>
<feature type="domain" description="Photosynthesis system II assembly factor Ycf48/Hcf136-like" evidence="4">
    <location>
        <begin position="89"/>
        <end position="220"/>
    </location>
</feature>
<keyword evidence="1" id="KW-0602">Photosynthesis</keyword>
<protein>
    <submittedName>
        <fullName evidence="5">Photosystem II stability/assembly factor-like uncharacterized protein</fullName>
    </submittedName>
</protein>
<dbReference type="Gene3D" id="2.130.10.10">
    <property type="entry name" value="YVTN repeat-like/Quinoprotein amine dehydrogenase"/>
    <property type="match status" value="2"/>
</dbReference>
<dbReference type="PANTHER" id="PTHR47199:SF2">
    <property type="entry name" value="PHOTOSYSTEM II STABILITY_ASSEMBLY FACTOR HCF136, CHLOROPLASTIC"/>
    <property type="match status" value="1"/>
</dbReference>
<feature type="signal peptide" evidence="3">
    <location>
        <begin position="1"/>
        <end position="27"/>
    </location>
</feature>
<dbReference type="GO" id="GO:0009523">
    <property type="term" value="C:photosystem II"/>
    <property type="evidence" value="ECO:0007669"/>
    <property type="project" value="UniProtKB-KW"/>
</dbReference>
<dbReference type="InterPro" id="IPR028203">
    <property type="entry name" value="PSII_CF48-like_dom"/>
</dbReference>
<gene>
    <name evidence="5" type="ORF">GGD71_005788</name>
</gene>
<evidence type="ECO:0000313" key="5">
    <source>
        <dbReference type="EMBL" id="MBB4224979.1"/>
    </source>
</evidence>
<dbReference type="InterPro" id="IPR015943">
    <property type="entry name" value="WD40/YVTN_repeat-like_dom_sf"/>
</dbReference>
<comment type="caution">
    <text evidence="5">The sequence shown here is derived from an EMBL/GenBank/DDBJ whole genome shotgun (WGS) entry which is preliminary data.</text>
</comment>